<dbReference type="InterPro" id="IPR011335">
    <property type="entry name" value="Restrct_endonuc-II-like"/>
</dbReference>
<accession>B0C980</accession>
<dbReference type="InterPro" id="IPR008538">
    <property type="entry name" value="Uma2"/>
</dbReference>
<evidence type="ECO:0000259" key="1">
    <source>
        <dbReference type="Pfam" id="PF05685"/>
    </source>
</evidence>
<dbReference type="HOGENOM" id="CLU_076312_2_0_3"/>
<evidence type="ECO:0000313" key="2">
    <source>
        <dbReference type="EMBL" id="ABW27761.1"/>
    </source>
</evidence>
<dbReference type="PANTHER" id="PTHR35400:SF1">
    <property type="entry name" value="SLR1083 PROTEIN"/>
    <property type="match status" value="1"/>
</dbReference>
<name>B0C980_ACAM1</name>
<sequence>MTVQILRKKFTIGQYHQMIESGILTDRDHVELIQGEIIEKSPVDRHHAACVDRLTELLVLKLFRKALIRVQSPILLSDNSEPQPDLSILQRREDFYHAGHPTPNNIFALVEVSDSTIEFDRDVKVPIYAQEQIPEIWLVNLNNTQIERYHQPIANTYQHRQIFNLEETLNFQAFPDVPIEVHQIFR</sequence>
<dbReference type="AlphaFoldDB" id="B0C980"/>
<gene>
    <name evidence="2" type="ordered locus">AM1_2761</name>
</gene>
<dbReference type="RefSeq" id="WP_012163208.1">
    <property type="nucleotide sequence ID" value="NC_009925.1"/>
</dbReference>
<dbReference type="Proteomes" id="UP000000268">
    <property type="component" value="Chromosome"/>
</dbReference>
<dbReference type="InterPro" id="IPR012296">
    <property type="entry name" value="Nuclease_put_TT1808"/>
</dbReference>
<dbReference type="EMBL" id="CP000828">
    <property type="protein sequence ID" value="ABW27761.1"/>
    <property type="molecule type" value="Genomic_DNA"/>
</dbReference>
<protein>
    <recommendedName>
        <fullName evidence="1">Putative restriction endonuclease domain-containing protein</fullName>
    </recommendedName>
</protein>
<evidence type="ECO:0000313" key="3">
    <source>
        <dbReference type="Proteomes" id="UP000000268"/>
    </source>
</evidence>
<dbReference type="KEGG" id="amr:AM1_2761"/>
<dbReference type="STRING" id="329726.AM1_2761"/>
<proteinExistence type="predicted"/>
<dbReference type="eggNOG" id="COG4636">
    <property type="taxonomic scope" value="Bacteria"/>
</dbReference>
<feature type="domain" description="Putative restriction endonuclease" evidence="1">
    <location>
        <begin position="14"/>
        <end position="177"/>
    </location>
</feature>
<dbReference type="Gene3D" id="3.90.1570.10">
    <property type="entry name" value="tt1808, chain A"/>
    <property type="match status" value="1"/>
</dbReference>
<reference evidence="2 3" key="1">
    <citation type="journal article" date="2008" name="Proc. Natl. Acad. Sci. U.S.A.">
        <title>Niche adaptation and genome expansion in the chlorophyll d-producing cyanobacterium Acaryochloris marina.</title>
        <authorList>
            <person name="Swingley W.D."/>
            <person name="Chen M."/>
            <person name="Cheung P.C."/>
            <person name="Conrad A.L."/>
            <person name="Dejesa L.C."/>
            <person name="Hao J."/>
            <person name="Honchak B.M."/>
            <person name="Karbach L.E."/>
            <person name="Kurdoglu A."/>
            <person name="Lahiri S."/>
            <person name="Mastrian S.D."/>
            <person name="Miyashita H."/>
            <person name="Page L."/>
            <person name="Ramakrishna P."/>
            <person name="Satoh S."/>
            <person name="Sattley W.M."/>
            <person name="Shimada Y."/>
            <person name="Taylor H.L."/>
            <person name="Tomo T."/>
            <person name="Tsuchiya T."/>
            <person name="Wang Z.T."/>
            <person name="Raymond J."/>
            <person name="Mimuro M."/>
            <person name="Blankenship R.E."/>
            <person name="Touchman J.W."/>
        </authorList>
    </citation>
    <scope>NUCLEOTIDE SEQUENCE [LARGE SCALE GENOMIC DNA]</scope>
    <source>
        <strain evidence="3">MBIC 11017</strain>
    </source>
</reference>
<dbReference type="SUPFAM" id="SSF52980">
    <property type="entry name" value="Restriction endonuclease-like"/>
    <property type="match status" value="1"/>
</dbReference>
<organism evidence="2 3">
    <name type="scientific">Acaryochloris marina (strain MBIC 11017)</name>
    <dbReference type="NCBI Taxonomy" id="329726"/>
    <lineage>
        <taxon>Bacteria</taxon>
        <taxon>Bacillati</taxon>
        <taxon>Cyanobacteriota</taxon>
        <taxon>Cyanophyceae</taxon>
        <taxon>Acaryochloridales</taxon>
        <taxon>Acaryochloridaceae</taxon>
        <taxon>Acaryochloris</taxon>
    </lineage>
</organism>
<keyword evidence="3" id="KW-1185">Reference proteome</keyword>
<dbReference type="CDD" id="cd06260">
    <property type="entry name" value="DUF820-like"/>
    <property type="match status" value="1"/>
</dbReference>
<dbReference type="Pfam" id="PF05685">
    <property type="entry name" value="Uma2"/>
    <property type="match status" value="1"/>
</dbReference>
<dbReference type="OrthoDB" id="509866at2"/>
<dbReference type="PANTHER" id="PTHR35400">
    <property type="entry name" value="SLR1083 PROTEIN"/>
    <property type="match status" value="1"/>
</dbReference>